<dbReference type="GO" id="GO:0046872">
    <property type="term" value="F:metal ion binding"/>
    <property type="evidence" value="ECO:0007669"/>
    <property type="project" value="UniProtKB-KW"/>
</dbReference>
<keyword evidence="2" id="KW-0227">DNA damage</keyword>
<dbReference type="EMBL" id="LUUG01000088">
    <property type="protein sequence ID" value="OAI01659.1"/>
    <property type="molecule type" value="Genomic_DNA"/>
</dbReference>
<organism evidence="10 11">
    <name type="scientific">Methylomonas methanica</name>
    <dbReference type="NCBI Taxonomy" id="421"/>
    <lineage>
        <taxon>Bacteria</taxon>
        <taxon>Pseudomonadati</taxon>
        <taxon>Pseudomonadota</taxon>
        <taxon>Gammaproteobacteria</taxon>
        <taxon>Methylococcales</taxon>
        <taxon>Methylococcaceae</taxon>
        <taxon>Methylomonas</taxon>
    </lineage>
</organism>
<dbReference type="Pfam" id="PF03352">
    <property type="entry name" value="Adenine_glyco"/>
    <property type="match status" value="1"/>
</dbReference>
<dbReference type="AlphaFoldDB" id="A0A177MA34"/>
<reference evidence="10 11" key="1">
    <citation type="submission" date="2016-03" db="EMBL/GenBank/DDBJ databases">
        <authorList>
            <person name="Ploux O."/>
        </authorList>
    </citation>
    <scope>NUCLEOTIDE SEQUENCE [LARGE SCALE GENOMIC DNA]</scope>
    <source>
        <strain evidence="10 11">R-45363</strain>
    </source>
</reference>
<dbReference type="PANTHER" id="PTHR30037">
    <property type="entry name" value="DNA-3-METHYLADENINE GLYCOSYLASE 1"/>
    <property type="match status" value="1"/>
</dbReference>
<comment type="catalytic activity">
    <reaction evidence="6">
        <text>Hydrolysis of alkylated DNA, releasing 3-methyladenine.</text>
        <dbReference type="EC" id="3.2.2.20"/>
    </reaction>
</comment>
<dbReference type="InterPro" id="IPR005019">
    <property type="entry name" value="Adenine_glyco"/>
</dbReference>
<dbReference type="Gene3D" id="1.10.340.30">
    <property type="entry name" value="Hypothetical protein, domain 2"/>
    <property type="match status" value="1"/>
</dbReference>
<evidence type="ECO:0000256" key="6">
    <source>
        <dbReference type="ARBA" id="ARBA00052558"/>
    </source>
</evidence>
<dbReference type="Proteomes" id="UP000078090">
    <property type="component" value="Unassembled WGS sequence"/>
</dbReference>
<dbReference type="EC" id="3.2.2.20" evidence="8"/>
<keyword evidence="1 9" id="KW-0479">Metal-binding</keyword>
<dbReference type="OrthoDB" id="9807664at2"/>
<dbReference type="InterPro" id="IPR052891">
    <property type="entry name" value="DNA-3mA_glycosylase"/>
</dbReference>
<evidence type="ECO:0000256" key="8">
    <source>
        <dbReference type="ARBA" id="ARBA00066766"/>
    </source>
</evidence>
<evidence type="ECO:0000313" key="10">
    <source>
        <dbReference type="EMBL" id="OAI01659.1"/>
    </source>
</evidence>
<dbReference type="GO" id="GO:0006284">
    <property type="term" value="P:base-excision repair"/>
    <property type="evidence" value="ECO:0007669"/>
    <property type="project" value="InterPro"/>
</dbReference>
<dbReference type="PANTHER" id="PTHR30037:SF4">
    <property type="entry name" value="DNA-3-METHYLADENINE GLYCOSYLASE I"/>
    <property type="match status" value="1"/>
</dbReference>
<evidence type="ECO:0000256" key="7">
    <source>
        <dbReference type="ARBA" id="ARBA00057608"/>
    </source>
</evidence>
<name>A0A177MA34_METMH</name>
<feature type="binding site" evidence="9">
    <location>
        <position position="176"/>
    </location>
    <ligand>
        <name>Zn(2+)</name>
        <dbReference type="ChEBI" id="CHEBI:29105"/>
    </ligand>
</feature>
<evidence type="ECO:0000256" key="1">
    <source>
        <dbReference type="ARBA" id="ARBA00022723"/>
    </source>
</evidence>
<protein>
    <recommendedName>
        <fullName evidence="8">DNA-3-methyladenine glycosylase I</fullName>
        <ecNumber evidence="8">3.2.2.20</ecNumber>
    </recommendedName>
</protein>
<dbReference type="RefSeq" id="WP_064009473.1">
    <property type="nucleotide sequence ID" value="NZ_LUUG01000088.1"/>
</dbReference>
<feature type="binding site" evidence="9">
    <location>
        <position position="5"/>
    </location>
    <ligand>
        <name>Zn(2+)</name>
        <dbReference type="ChEBI" id="CHEBI:29105"/>
    </ligand>
</feature>
<evidence type="ECO:0000256" key="2">
    <source>
        <dbReference type="ARBA" id="ARBA00022763"/>
    </source>
</evidence>
<feature type="binding site" evidence="9">
    <location>
        <position position="18"/>
    </location>
    <ligand>
        <name>Zn(2+)</name>
        <dbReference type="ChEBI" id="CHEBI:29105"/>
    </ligand>
</feature>
<evidence type="ECO:0000313" key="11">
    <source>
        <dbReference type="Proteomes" id="UP000078090"/>
    </source>
</evidence>
<keyword evidence="4 9" id="KW-0862">Zinc</keyword>
<evidence type="ECO:0000256" key="4">
    <source>
        <dbReference type="ARBA" id="ARBA00022833"/>
    </source>
</evidence>
<evidence type="ECO:0000256" key="5">
    <source>
        <dbReference type="ARBA" id="ARBA00023204"/>
    </source>
</evidence>
<evidence type="ECO:0000256" key="9">
    <source>
        <dbReference type="PIRSR" id="PIRSR605019-1"/>
    </source>
</evidence>
<dbReference type="SUPFAM" id="SSF48150">
    <property type="entry name" value="DNA-glycosylase"/>
    <property type="match status" value="1"/>
</dbReference>
<accession>A0A177MA34</accession>
<keyword evidence="3" id="KW-0378">Hydrolase</keyword>
<dbReference type="InterPro" id="IPR011257">
    <property type="entry name" value="DNA_glycosylase"/>
</dbReference>
<gene>
    <name evidence="10" type="ORF">A1332_17455</name>
</gene>
<comment type="caution">
    <text evidence="10">The sequence shown here is derived from an EMBL/GenBank/DDBJ whole genome shotgun (WGS) entry which is preliminary data.</text>
</comment>
<sequence length="192" mass="22212">MPGKCVWALGSANEEHYHDHEWGVPLHDERMLFEFLVLEGAQAGLSWRTILDKREAYRAAFDDFDPVKVAAYDHKKLASLLQTHGIVKNRLKIQSAVSNAQAFLRVQQEFGSFDHYIWRFVDRETRQNHWLNHSQLPAFSPESVRMSKDLQKRGFKFVGKTICYAYMQAVGMVNDHTVDCFRHSQLTATTTP</sequence>
<proteinExistence type="predicted"/>
<keyword evidence="5" id="KW-0234">DNA repair</keyword>
<feature type="binding site" evidence="9">
    <location>
        <position position="180"/>
    </location>
    <ligand>
        <name>Zn(2+)</name>
        <dbReference type="ChEBI" id="CHEBI:29105"/>
    </ligand>
</feature>
<dbReference type="FunFam" id="1.10.340.30:FF:000009">
    <property type="entry name" value="DNA-3-methyladenine glycosylase I"/>
    <property type="match status" value="1"/>
</dbReference>
<comment type="function">
    <text evidence="7">Hydrolysis of the deoxyribose N-glycosidic bond to excise 3-methyladenine from the damaged DNA polymer formed by alkylation lesions.</text>
</comment>
<dbReference type="GO" id="GO:0008725">
    <property type="term" value="F:DNA-3-methyladenine glycosylase activity"/>
    <property type="evidence" value="ECO:0007669"/>
    <property type="project" value="UniProtKB-EC"/>
</dbReference>
<evidence type="ECO:0000256" key="3">
    <source>
        <dbReference type="ARBA" id="ARBA00022801"/>
    </source>
</evidence>